<keyword evidence="3" id="KW-1185">Reference proteome</keyword>
<dbReference type="EnsemblPlants" id="AET5Gv20780200.3">
    <property type="protein sequence ID" value="AET5Gv20780200.3"/>
    <property type="gene ID" value="AET5Gv20780200"/>
</dbReference>
<dbReference type="InterPro" id="IPR018289">
    <property type="entry name" value="MULE_transposase_dom"/>
</dbReference>
<evidence type="ECO:0000313" key="3">
    <source>
        <dbReference type="Proteomes" id="UP000015105"/>
    </source>
</evidence>
<dbReference type="Proteomes" id="UP000015105">
    <property type="component" value="Chromosome 5D"/>
</dbReference>
<dbReference type="EnsemblPlants" id="AET5Gv20780200.2">
    <property type="protein sequence ID" value="AET5Gv20780200.2"/>
    <property type="gene ID" value="AET5Gv20780200"/>
</dbReference>
<dbReference type="Pfam" id="PF10551">
    <property type="entry name" value="MULE"/>
    <property type="match status" value="1"/>
</dbReference>
<dbReference type="EnsemblPlants" id="AET5Gv20780200.5">
    <property type="protein sequence ID" value="AET5Gv20780200.5"/>
    <property type="gene ID" value="AET5Gv20780200"/>
</dbReference>
<accession>A0A453LIA1</accession>
<dbReference type="PANTHER" id="PTHR47482:SF5">
    <property type="entry name" value="FAR1 DOMAIN-CONTAINING PROTEIN"/>
    <property type="match status" value="1"/>
</dbReference>
<dbReference type="Gramene" id="AET5Gv20780200.2">
    <property type="protein sequence ID" value="AET5Gv20780200.2"/>
    <property type="gene ID" value="AET5Gv20780200"/>
</dbReference>
<reference evidence="3" key="1">
    <citation type="journal article" date="2014" name="Science">
        <title>Ancient hybridizations among the ancestral genomes of bread wheat.</title>
        <authorList>
            <consortium name="International Wheat Genome Sequencing Consortium,"/>
            <person name="Marcussen T."/>
            <person name="Sandve S.R."/>
            <person name="Heier L."/>
            <person name="Spannagl M."/>
            <person name="Pfeifer M."/>
            <person name="Jakobsen K.S."/>
            <person name="Wulff B.B."/>
            <person name="Steuernagel B."/>
            <person name="Mayer K.F."/>
            <person name="Olsen O.A."/>
        </authorList>
    </citation>
    <scope>NUCLEOTIDE SEQUENCE [LARGE SCALE GENOMIC DNA]</scope>
    <source>
        <strain evidence="3">cv. AL8/78</strain>
    </source>
</reference>
<feature type="domain" description="MULE transposase" evidence="1">
    <location>
        <begin position="175"/>
        <end position="268"/>
    </location>
</feature>
<reference evidence="3" key="2">
    <citation type="journal article" date="2017" name="Nat. Plants">
        <title>The Aegilops tauschii genome reveals multiple impacts of transposons.</title>
        <authorList>
            <person name="Zhao G."/>
            <person name="Zou C."/>
            <person name="Li K."/>
            <person name="Wang K."/>
            <person name="Li T."/>
            <person name="Gao L."/>
            <person name="Zhang X."/>
            <person name="Wang H."/>
            <person name="Yang Z."/>
            <person name="Liu X."/>
            <person name="Jiang W."/>
            <person name="Mao L."/>
            <person name="Kong X."/>
            <person name="Jiao Y."/>
            <person name="Jia J."/>
        </authorList>
    </citation>
    <scope>NUCLEOTIDE SEQUENCE [LARGE SCALE GENOMIC DNA]</scope>
    <source>
        <strain evidence="3">cv. AL8/78</strain>
    </source>
</reference>
<dbReference type="Gramene" id="AET5Gv20780200.3">
    <property type="protein sequence ID" value="AET5Gv20780200.3"/>
    <property type="gene ID" value="AET5Gv20780200"/>
</dbReference>
<organism evidence="2 3">
    <name type="scientific">Aegilops tauschii subsp. strangulata</name>
    <name type="common">Goatgrass</name>
    <dbReference type="NCBI Taxonomy" id="200361"/>
    <lineage>
        <taxon>Eukaryota</taxon>
        <taxon>Viridiplantae</taxon>
        <taxon>Streptophyta</taxon>
        <taxon>Embryophyta</taxon>
        <taxon>Tracheophyta</taxon>
        <taxon>Spermatophyta</taxon>
        <taxon>Magnoliopsida</taxon>
        <taxon>Liliopsida</taxon>
        <taxon>Poales</taxon>
        <taxon>Poaceae</taxon>
        <taxon>BOP clade</taxon>
        <taxon>Pooideae</taxon>
        <taxon>Triticodae</taxon>
        <taxon>Triticeae</taxon>
        <taxon>Triticinae</taxon>
        <taxon>Aegilops</taxon>
    </lineage>
</organism>
<dbReference type="PANTHER" id="PTHR47482">
    <property type="entry name" value="OS11G0632001 PROTEIN"/>
    <property type="match status" value="1"/>
</dbReference>
<dbReference type="AlphaFoldDB" id="A0A453LIA1"/>
<reference evidence="2" key="3">
    <citation type="journal article" date="2017" name="Nature">
        <title>Genome sequence of the progenitor of the wheat D genome Aegilops tauschii.</title>
        <authorList>
            <person name="Luo M.C."/>
            <person name="Gu Y.Q."/>
            <person name="Puiu D."/>
            <person name="Wang H."/>
            <person name="Twardziok S.O."/>
            <person name="Deal K.R."/>
            <person name="Huo N."/>
            <person name="Zhu T."/>
            <person name="Wang L."/>
            <person name="Wang Y."/>
            <person name="McGuire P.E."/>
            <person name="Liu S."/>
            <person name="Long H."/>
            <person name="Ramasamy R.K."/>
            <person name="Rodriguez J.C."/>
            <person name="Van S.L."/>
            <person name="Yuan L."/>
            <person name="Wang Z."/>
            <person name="Xia Z."/>
            <person name="Xiao L."/>
            <person name="Anderson O.D."/>
            <person name="Ouyang S."/>
            <person name="Liang Y."/>
            <person name="Zimin A.V."/>
            <person name="Pertea G."/>
            <person name="Qi P."/>
            <person name="Bennetzen J.L."/>
            <person name="Dai X."/>
            <person name="Dawson M.W."/>
            <person name="Muller H.G."/>
            <person name="Kugler K."/>
            <person name="Rivarola-Duarte L."/>
            <person name="Spannagl M."/>
            <person name="Mayer K.F.X."/>
            <person name="Lu F.H."/>
            <person name="Bevan M.W."/>
            <person name="Leroy P."/>
            <person name="Li P."/>
            <person name="You F.M."/>
            <person name="Sun Q."/>
            <person name="Liu Z."/>
            <person name="Lyons E."/>
            <person name="Wicker T."/>
            <person name="Salzberg S.L."/>
            <person name="Devos K.M."/>
            <person name="Dvorak J."/>
        </authorList>
    </citation>
    <scope>NUCLEOTIDE SEQUENCE [LARGE SCALE GENOMIC DNA]</scope>
    <source>
        <strain evidence="2">cv. AL8/78</strain>
    </source>
</reference>
<proteinExistence type="predicted"/>
<evidence type="ECO:0000313" key="2">
    <source>
        <dbReference type="EnsemblPlants" id="AET5Gv20780200.3"/>
    </source>
</evidence>
<protein>
    <recommendedName>
        <fullName evidence="1">MULE transposase domain-containing protein</fullName>
    </recommendedName>
</protein>
<name>A0A453LIA1_AEGTS</name>
<sequence>MQEIVCGCSGIPKRSNTRSCRCGCPAMIRLLRSKDNGWYISEHRAFHNHSLTDKCGQKIYWPSHRHIDIYIRDVIKQLRANNISIGKVYNIIGSFFGSMSSMPFSKRALRGLCGQISRDQADDDVRKTMEVFAELGSKDSGLYYRVQPDTDSRIRNLLWSTGASRAQYHYFGDAITFDTTYRTNMYHMPFGLFVGVNNHFQSVIFGGVLLRDETMETFEWVFTEFIRMMGGKHPQTILTDQCRAVELAIEKVMSNTTHRWCKWHILKKKQKNLLEHITRRGARSEWSSTR</sequence>
<reference evidence="2" key="4">
    <citation type="submission" date="2019-03" db="UniProtKB">
        <authorList>
            <consortium name="EnsemblPlants"/>
        </authorList>
    </citation>
    <scope>IDENTIFICATION</scope>
</reference>
<evidence type="ECO:0000259" key="1">
    <source>
        <dbReference type="Pfam" id="PF10551"/>
    </source>
</evidence>
<dbReference type="Gramene" id="AET5Gv20780200.5">
    <property type="protein sequence ID" value="AET5Gv20780200.5"/>
    <property type="gene ID" value="AET5Gv20780200"/>
</dbReference>
<reference evidence="2" key="5">
    <citation type="journal article" date="2021" name="G3 (Bethesda)">
        <title>Aegilops tauschii genome assembly Aet v5.0 features greater sequence contiguity and improved annotation.</title>
        <authorList>
            <person name="Wang L."/>
            <person name="Zhu T."/>
            <person name="Rodriguez J.C."/>
            <person name="Deal K.R."/>
            <person name="Dubcovsky J."/>
            <person name="McGuire P.E."/>
            <person name="Lux T."/>
            <person name="Spannagl M."/>
            <person name="Mayer K.F.X."/>
            <person name="Baldrich P."/>
            <person name="Meyers B.C."/>
            <person name="Huo N."/>
            <person name="Gu Y.Q."/>
            <person name="Zhou H."/>
            <person name="Devos K.M."/>
            <person name="Bennetzen J.L."/>
            <person name="Unver T."/>
            <person name="Budak H."/>
            <person name="Gulick P.J."/>
            <person name="Galiba G."/>
            <person name="Kalapos B."/>
            <person name="Nelson D.R."/>
            <person name="Li P."/>
            <person name="You F.M."/>
            <person name="Luo M.C."/>
            <person name="Dvorak J."/>
        </authorList>
    </citation>
    <scope>NUCLEOTIDE SEQUENCE [LARGE SCALE GENOMIC DNA]</scope>
    <source>
        <strain evidence="2">cv. AL8/78</strain>
    </source>
</reference>